<dbReference type="RefSeq" id="WP_142935263.1">
    <property type="nucleotide sequence ID" value="NZ_ML660173.1"/>
</dbReference>
<dbReference type="CDD" id="cd19531">
    <property type="entry name" value="LCL_NRPS-like"/>
    <property type="match status" value="1"/>
</dbReference>
<evidence type="ECO:0000313" key="4">
    <source>
        <dbReference type="Proteomes" id="UP000315439"/>
    </source>
</evidence>
<dbReference type="Pfam" id="PF00668">
    <property type="entry name" value="Condensation"/>
    <property type="match status" value="1"/>
</dbReference>
<reference evidence="3 4" key="1">
    <citation type="submission" date="2019-07" db="EMBL/GenBank/DDBJ databases">
        <title>Draft genome for Aliikangiella sp. M105.</title>
        <authorList>
            <person name="Wang G."/>
        </authorList>
    </citation>
    <scope>NUCLEOTIDE SEQUENCE [LARGE SCALE GENOMIC DNA]</scope>
    <source>
        <strain evidence="3 4">M105</strain>
    </source>
</reference>
<feature type="domain" description="Condensation" evidence="2">
    <location>
        <begin position="46"/>
        <end position="486"/>
    </location>
</feature>
<dbReference type="Proteomes" id="UP000315439">
    <property type="component" value="Unassembled WGS sequence"/>
</dbReference>
<dbReference type="PANTHER" id="PTHR45398">
    <property type="match status" value="1"/>
</dbReference>
<gene>
    <name evidence="3" type="ORF">FLL46_26135</name>
</gene>
<dbReference type="SUPFAM" id="SSF52777">
    <property type="entry name" value="CoA-dependent acyltransferases"/>
    <property type="match status" value="2"/>
</dbReference>
<keyword evidence="4" id="KW-1185">Reference proteome</keyword>
<comment type="caution">
    <text evidence="3">The sequence shown here is derived from an EMBL/GenBank/DDBJ whole genome shotgun (WGS) entry which is preliminary data.</text>
</comment>
<evidence type="ECO:0000313" key="3">
    <source>
        <dbReference type="EMBL" id="TQV81092.1"/>
    </source>
</evidence>
<dbReference type="PANTHER" id="PTHR45398:SF1">
    <property type="entry name" value="ENZYME, PUTATIVE (JCVI)-RELATED"/>
    <property type="match status" value="1"/>
</dbReference>
<evidence type="ECO:0000256" key="1">
    <source>
        <dbReference type="SAM" id="MobiDB-lite"/>
    </source>
</evidence>
<dbReference type="FunFam" id="3.30.559.10:FF:000012">
    <property type="entry name" value="Non-ribosomal peptide synthetase"/>
    <property type="match status" value="1"/>
</dbReference>
<feature type="compositionally biased region" description="Basic residues" evidence="1">
    <location>
        <begin position="490"/>
        <end position="500"/>
    </location>
</feature>
<dbReference type="Gene3D" id="3.30.559.10">
    <property type="entry name" value="Chloramphenicol acetyltransferase-like domain"/>
    <property type="match status" value="1"/>
</dbReference>
<proteinExistence type="predicted"/>
<dbReference type="InterPro" id="IPR023213">
    <property type="entry name" value="CAT-like_dom_sf"/>
</dbReference>
<dbReference type="GO" id="GO:0003824">
    <property type="term" value="F:catalytic activity"/>
    <property type="evidence" value="ECO:0007669"/>
    <property type="project" value="InterPro"/>
</dbReference>
<dbReference type="OrthoDB" id="9757559at2"/>
<sequence>MKDNIPLLSMPQVSLVKLMMDKACLPESLFPVFRIEKDNAEEGRGLSYAQQRLWFLHTSSNENSFYNEPILLELEGELNFNALKSALSQIQQRHEVLRTKFRTVDGVPVQIIQQVDEFPIDMIDLSDLPSATVNERVYQLYKEDASAEVDLSNDHLCKATLIKTGTNKHLLIFFMHHIVSDGWSMGVLLSELKILYENFLVGKKGRLEPLPIQYSDYALWEKQMLSGSYLDKLSSFWKKELQGAKQRISLPRDQNIVNAPTFKGDRIPIRLSKELSDNTVARSRELDERGTLFITLLSAFYIGLNYLGDDDDICVGTDIANRPNAESEQLIGFFVNQLVLRCKIDESCTFKQFATHVSDLSYRAFEHQAFPFDRVVDLMKHDRVSGISPIFQVKLVLQNAPIQDLKLPEVKMKLKPFSRGTSKFELLIDLTLRDSIIEGWLEYSLEYFEPSTAQRIVDVFENILSVAVACPEKSILQIKALVKQQERAVRRQKRKQRSSKTLKPGISYRSPRMKDAATE</sequence>
<organism evidence="3 4">
    <name type="scientific">Aliikangiella coralliicola</name>
    <dbReference type="NCBI Taxonomy" id="2592383"/>
    <lineage>
        <taxon>Bacteria</taxon>
        <taxon>Pseudomonadati</taxon>
        <taxon>Pseudomonadota</taxon>
        <taxon>Gammaproteobacteria</taxon>
        <taxon>Oceanospirillales</taxon>
        <taxon>Pleioneaceae</taxon>
        <taxon>Aliikangiella</taxon>
    </lineage>
</organism>
<protein>
    <recommendedName>
        <fullName evidence="2">Condensation domain-containing protein</fullName>
    </recommendedName>
</protein>
<dbReference type="AlphaFoldDB" id="A0A545TV50"/>
<name>A0A545TV50_9GAMM</name>
<feature type="region of interest" description="Disordered" evidence="1">
    <location>
        <begin position="489"/>
        <end position="519"/>
    </location>
</feature>
<dbReference type="EMBL" id="VIKS01000017">
    <property type="protein sequence ID" value="TQV81092.1"/>
    <property type="molecule type" value="Genomic_DNA"/>
</dbReference>
<evidence type="ECO:0000259" key="2">
    <source>
        <dbReference type="Pfam" id="PF00668"/>
    </source>
</evidence>
<dbReference type="InterPro" id="IPR001242">
    <property type="entry name" value="Condensation_dom"/>
</dbReference>
<accession>A0A545TV50</accession>
<dbReference type="Gene3D" id="3.30.559.30">
    <property type="entry name" value="Nonribosomal peptide synthetase, condensation domain"/>
    <property type="match status" value="1"/>
</dbReference>